<protein>
    <submittedName>
        <fullName evidence="1">Uncharacterized protein</fullName>
    </submittedName>
</protein>
<sequence>FVELARALRAALGAARTAIVTAARRSVTLIAACASGVSSFQSVWEPVGCIIKRSFISQKYLLIKYIFLLFLSYGNDRLL</sequence>
<evidence type="ECO:0000313" key="2">
    <source>
        <dbReference type="Proteomes" id="UP000694382"/>
    </source>
</evidence>
<accession>A0A8U8B439</accession>
<reference evidence="1" key="3">
    <citation type="submission" date="2025-09" db="UniProtKB">
        <authorList>
            <consortium name="Ensembl"/>
        </authorList>
    </citation>
    <scope>IDENTIFICATION</scope>
</reference>
<dbReference type="Ensembl" id="ENSCPVT00000026879.1">
    <property type="protein sequence ID" value="ENSCPVP00000026480.1"/>
    <property type="gene ID" value="ENSCPVG00000018013.1"/>
</dbReference>
<proteinExistence type="predicted"/>
<dbReference type="AlphaFoldDB" id="A0A8U8B439"/>
<evidence type="ECO:0000313" key="1">
    <source>
        <dbReference type="Ensembl" id="ENSCPVP00000026480.1"/>
    </source>
</evidence>
<organism evidence="1 2">
    <name type="scientific">Geospiza parvula</name>
    <name type="common">Small tree-finch</name>
    <name type="synonym">Camarhynchus parvulus</name>
    <dbReference type="NCBI Taxonomy" id="87175"/>
    <lineage>
        <taxon>Eukaryota</taxon>
        <taxon>Metazoa</taxon>
        <taxon>Chordata</taxon>
        <taxon>Craniata</taxon>
        <taxon>Vertebrata</taxon>
        <taxon>Euteleostomi</taxon>
        <taxon>Archelosauria</taxon>
        <taxon>Archosauria</taxon>
        <taxon>Dinosauria</taxon>
        <taxon>Saurischia</taxon>
        <taxon>Theropoda</taxon>
        <taxon>Coelurosauria</taxon>
        <taxon>Aves</taxon>
        <taxon>Neognathae</taxon>
        <taxon>Neoaves</taxon>
        <taxon>Telluraves</taxon>
        <taxon>Australaves</taxon>
        <taxon>Passeriformes</taxon>
        <taxon>Thraupidae</taxon>
        <taxon>Camarhynchus</taxon>
    </lineage>
</organism>
<keyword evidence="2" id="KW-1185">Reference proteome</keyword>
<reference evidence="1" key="1">
    <citation type="submission" date="2020-02" db="EMBL/GenBank/DDBJ databases">
        <authorList>
            <person name="Enbody D E."/>
            <person name="Pettersson E M."/>
        </authorList>
    </citation>
    <scope>NUCLEOTIDE SEQUENCE [LARGE SCALE GENOMIC DNA]</scope>
</reference>
<reference evidence="1" key="2">
    <citation type="submission" date="2025-08" db="UniProtKB">
        <authorList>
            <consortium name="Ensembl"/>
        </authorList>
    </citation>
    <scope>IDENTIFICATION</scope>
</reference>
<name>A0A8U8B439_GEOPR</name>
<dbReference type="Proteomes" id="UP000694382">
    <property type="component" value="Chromosome 6"/>
</dbReference>